<accession>X6LLX1</accession>
<organism evidence="1 2">
    <name type="scientific">Reticulomyxa filosa</name>
    <dbReference type="NCBI Taxonomy" id="46433"/>
    <lineage>
        <taxon>Eukaryota</taxon>
        <taxon>Sar</taxon>
        <taxon>Rhizaria</taxon>
        <taxon>Retaria</taxon>
        <taxon>Foraminifera</taxon>
        <taxon>Monothalamids</taxon>
        <taxon>Reticulomyxidae</taxon>
        <taxon>Reticulomyxa</taxon>
    </lineage>
</organism>
<proteinExistence type="predicted"/>
<dbReference type="Proteomes" id="UP000023152">
    <property type="component" value="Unassembled WGS sequence"/>
</dbReference>
<reference evidence="1 2" key="1">
    <citation type="journal article" date="2013" name="Curr. Biol.">
        <title>The Genome of the Foraminiferan Reticulomyxa filosa.</title>
        <authorList>
            <person name="Glockner G."/>
            <person name="Hulsmann N."/>
            <person name="Schleicher M."/>
            <person name="Noegel A.A."/>
            <person name="Eichinger L."/>
            <person name="Gallinger C."/>
            <person name="Pawlowski J."/>
            <person name="Sierra R."/>
            <person name="Euteneuer U."/>
            <person name="Pillet L."/>
            <person name="Moustafa A."/>
            <person name="Platzer M."/>
            <person name="Groth M."/>
            <person name="Szafranski K."/>
            <person name="Schliwa M."/>
        </authorList>
    </citation>
    <scope>NUCLEOTIDE SEQUENCE [LARGE SCALE GENOMIC DNA]</scope>
</reference>
<comment type="caution">
    <text evidence="1">The sequence shown here is derived from an EMBL/GenBank/DDBJ whole genome shotgun (WGS) entry which is preliminary data.</text>
</comment>
<evidence type="ECO:0000313" key="2">
    <source>
        <dbReference type="Proteomes" id="UP000023152"/>
    </source>
</evidence>
<feature type="non-terminal residue" evidence="1">
    <location>
        <position position="273"/>
    </location>
</feature>
<sequence>MKKYGLILYPPFSIENQLYSALTHRLNLLIENLQGSGVPLNLYDSVKLRFSIAMTSVALSKRLSCLETSLCCMFDSTDTDNKVRCYLQQSKELIADILNKGYQEPLLMNFFVQWVSRVTEVSTREFSSDPRFEYLQRILNYQLALPSADEKSEENCKVPKTIQSTIQSTNWQKTYLNQILSGKGQAIIDTLLYFAQCSCQEFTNLSEFVKPDRRANSKKKVPLSPQPRQFPYLILAEAVETGQKTWVNLAWKLFCKDSYKSILSLYDANETAG</sequence>
<dbReference type="AlphaFoldDB" id="X6LLX1"/>
<evidence type="ECO:0000313" key="1">
    <source>
        <dbReference type="EMBL" id="ETO01735.1"/>
    </source>
</evidence>
<keyword evidence="2" id="KW-1185">Reference proteome</keyword>
<gene>
    <name evidence="1" type="ORF">RFI_35702</name>
</gene>
<protein>
    <submittedName>
        <fullName evidence="1">Uncharacterized protein</fullName>
    </submittedName>
</protein>
<name>X6LLX1_RETFI</name>
<dbReference type="EMBL" id="ASPP01037534">
    <property type="protein sequence ID" value="ETO01735.1"/>
    <property type="molecule type" value="Genomic_DNA"/>
</dbReference>